<dbReference type="Gene3D" id="3.90.10.10">
    <property type="entry name" value="Cytochrome C3"/>
    <property type="match status" value="2"/>
</dbReference>
<dbReference type="STRING" id="338963.Pcar_2550"/>
<dbReference type="Proteomes" id="UP000002534">
    <property type="component" value="Chromosome"/>
</dbReference>
<dbReference type="OrthoDB" id="9814800at2"/>
<dbReference type="EMBL" id="CP000142">
    <property type="protein sequence ID" value="ABA89788.1"/>
    <property type="molecule type" value="Genomic_DNA"/>
</dbReference>
<organism evidence="2 3">
    <name type="scientific">Syntrophotalea carbinolica (strain DSM 2380 / NBRC 103641 / GraBd1)</name>
    <name type="common">Pelobacter carbinolicus</name>
    <dbReference type="NCBI Taxonomy" id="338963"/>
    <lineage>
        <taxon>Bacteria</taxon>
        <taxon>Pseudomonadati</taxon>
        <taxon>Thermodesulfobacteriota</taxon>
        <taxon>Desulfuromonadia</taxon>
        <taxon>Desulfuromonadales</taxon>
        <taxon>Syntrophotaleaceae</taxon>
        <taxon>Syntrophotalea</taxon>
    </lineage>
</organism>
<gene>
    <name evidence="2" type="primary">actA</name>
    <name evidence="2" type="ordered locus">Pcar_2550</name>
</gene>
<proteinExistence type="predicted"/>
<dbReference type="eggNOG" id="COG3303">
    <property type="taxonomic scope" value="Bacteria"/>
</dbReference>
<accession>Q3A1G9</accession>
<reference evidence="3" key="1">
    <citation type="submission" date="2005-10" db="EMBL/GenBank/DDBJ databases">
        <title>Complete sequence of Pelobacter carbinolicus DSM 2380.</title>
        <authorList>
            <person name="Copeland A."/>
            <person name="Lucas S."/>
            <person name="Lapidus A."/>
            <person name="Barry K."/>
            <person name="Detter J.C."/>
            <person name="Glavina T."/>
            <person name="Hammon N."/>
            <person name="Israni S."/>
            <person name="Pitluck S."/>
            <person name="Chertkov O."/>
            <person name="Schmutz J."/>
            <person name="Larimer F."/>
            <person name="Land M."/>
            <person name="Kyrpides N."/>
            <person name="Ivanova N."/>
            <person name="Richardson P."/>
        </authorList>
    </citation>
    <scope>NUCLEOTIDE SEQUENCE [LARGE SCALE GENOMIC DNA]</scope>
    <source>
        <strain evidence="3">DSM 2380 / NBRC 103641 / GraBd1</strain>
    </source>
</reference>
<dbReference type="InterPro" id="IPR029467">
    <property type="entry name" value="Cyt_c7-like"/>
</dbReference>
<dbReference type="CDD" id="cd08168">
    <property type="entry name" value="Cytochrom_C3"/>
    <property type="match status" value="1"/>
</dbReference>
<dbReference type="KEGG" id="pca:Pcar_2550"/>
<dbReference type="RefSeq" id="WP_011342324.1">
    <property type="nucleotide sequence ID" value="NC_007498.2"/>
</dbReference>
<keyword evidence="3" id="KW-1185">Reference proteome</keyword>
<sequence>MSDTVPKNSRPWLKRLFSLALLCYFILFALLIAAAGLWRGAFAGPRQQPVAFPHTVHAGKLGLACDFCHDGVKQGSNAGAPALSLCLSCHRSIATERPEIKKLLDYERRKEAIRWERLHNLPPFIHFTHQRHIQADLPCTTCHGAVEQMSEVRRVRSLKMGWCVSCHRSRGVSRDCATCHR</sequence>
<dbReference type="SUPFAM" id="SSF48695">
    <property type="entry name" value="Multiheme cytochromes"/>
    <property type="match status" value="1"/>
</dbReference>
<dbReference type="AlphaFoldDB" id="Q3A1G9"/>
<evidence type="ECO:0000313" key="3">
    <source>
        <dbReference type="Proteomes" id="UP000002534"/>
    </source>
</evidence>
<protein>
    <submittedName>
        <fullName evidence="2">Menaquinol oxidoreductase complex ACIII, cytochrome c subunit ActA</fullName>
    </submittedName>
</protein>
<evidence type="ECO:0000313" key="2">
    <source>
        <dbReference type="EMBL" id="ABA89788.1"/>
    </source>
</evidence>
<dbReference type="HOGENOM" id="CLU_077373_0_0_7"/>
<evidence type="ECO:0000259" key="1">
    <source>
        <dbReference type="Pfam" id="PF14522"/>
    </source>
</evidence>
<dbReference type="Pfam" id="PF14522">
    <property type="entry name" value="Cytochrome_C7"/>
    <property type="match status" value="1"/>
</dbReference>
<reference evidence="2 3" key="2">
    <citation type="journal article" date="2012" name="BMC Genomics">
        <title>The genome of Pelobacter carbinolicus reveals surprising metabolic capabilities and physiological features.</title>
        <authorList>
            <person name="Aklujkar M."/>
            <person name="Haveman S.A."/>
            <person name="Didonato R.Jr."/>
            <person name="Chertkov O."/>
            <person name="Han C.S."/>
            <person name="Land M.L."/>
            <person name="Brown P."/>
            <person name="Lovley D.R."/>
        </authorList>
    </citation>
    <scope>NUCLEOTIDE SEQUENCE [LARGE SCALE GENOMIC DNA]</scope>
    <source>
        <strain evidence="3">DSM 2380 / NBRC 103641 / GraBd1</strain>
    </source>
</reference>
<dbReference type="InterPro" id="IPR036280">
    <property type="entry name" value="Multihaem_cyt_sf"/>
</dbReference>
<feature type="domain" description="Cytochrome c7-like" evidence="1">
    <location>
        <begin position="126"/>
        <end position="181"/>
    </location>
</feature>
<name>Q3A1G9_SYNC1</name>
<dbReference type="PANTHER" id="PTHR39425">
    <property type="entry name" value="LIPOPROTEIN CYTOCHROME C"/>
    <property type="match status" value="1"/>
</dbReference>
<dbReference type="PANTHER" id="PTHR39425:SF1">
    <property type="entry name" value="CYTOCHROME C7-LIKE DOMAIN-CONTAINING PROTEIN"/>
    <property type="match status" value="1"/>
</dbReference>